<gene>
    <name evidence="2" type="ORF">APZ42_011626</name>
</gene>
<comment type="caution">
    <text evidence="2">The sequence shown here is derived from an EMBL/GenBank/DDBJ whole genome shotgun (WGS) entry which is preliminary data.</text>
</comment>
<evidence type="ECO:0000313" key="3">
    <source>
        <dbReference type="Proteomes" id="UP000076858"/>
    </source>
</evidence>
<evidence type="ECO:0000313" key="2">
    <source>
        <dbReference type="EMBL" id="KZS21656.1"/>
    </source>
</evidence>
<name>A0A162SVA5_9CRUS</name>
<dbReference type="Proteomes" id="UP000076858">
    <property type="component" value="Unassembled WGS sequence"/>
</dbReference>
<feature type="region of interest" description="Disordered" evidence="1">
    <location>
        <begin position="1"/>
        <end position="20"/>
    </location>
</feature>
<reference evidence="2 3" key="1">
    <citation type="submission" date="2016-03" db="EMBL/GenBank/DDBJ databases">
        <title>EvidentialGene: Evidence-directed Construction of Genes on Genomes.</title>
        <authorList>
            <person name="Gilbert D.G."/>
            <person name="Choi J.-H."/>
            <person name="Mockaitis K."/>
            <person name="Colbourne J."/>
            <person name="Pfrender M."/>
        </authorList>
    </citation>
    <scope>NUCLEOTIDE SEQUENCE [LARGE SCALE GENOMIC DNA]</scope>
    <source>
        <strain evidence="2 3">Xinb3</strain>
        <tissue evidence="2">Complete organism</tissue>
    </source>
</reference>
<evidence type="ECO:0000256" key="1">
    <source>
        <dbReference type="SAM" id="MobiDB-lite"/>
    </source>
</evidence>
<sequence>MTHVKQTTDERRYRESREKEREPVCVCVLKAKGFIYIEALRCMRISIRWKREEITSKAFCKKKEK</sequence>
<dbReference type="AlphaFoldDB" id="A0A162SVA5"/>
<accession>A0A162SVA5</accession>
<keyword evidence="3" id="KW-1185">Reference proteome</keyword>
<organism evidence="2 3">
    <name type="scientific">Daphnia magna</name>
    <dbReference type="NCBI Taxonomy" id="35525"/>
    <lineage>
        <taxon>Eukaryota</taxon>
        <taxon>Metazoa</taxon>
        <taxon>Ecdysozoa</taxon>
        <taxon>Arthropoda</taxon>
        <taxon>Crustacea</taxon>
        <taxon>Branchiopoda</taxon>
        <taxon>Diplostraca</taxon>
        <taxon>Cladocera</taxon>
        <taxon>Anomopoda</taxon>
        <taxon>Daphniidae</taxon>
        <taxon>Daphnia</taxon>
    </lineage>
</organism>
<proteinExistence type="predicted"/>
<dbReference type="EMBL" id="LRGB01000024">
    <property type="protein sequence ID" value="KZS21656.1"/>
    <property type="molecule type" value="Genomic_DNA"/>
</dbReference>
<protein>
    <submittedName>
        <fullName evidence="2">Uncharacterized protein</fullName>
    </submittedName>
</protein>